<evidence type="ECO:0000313" key="3">
    <source>
        <dbReference type="Proteomes" id="UP001301869"/>
    </source>
</evidence>
<dbReference type="Proteomes" id="UP001301869">
    <property type="component" value="Chromosome"/>
</dbReference>
<dbReference type="InterPro" id="IPR029903">
    <property type="entry name" value="RmlD-like-bd"/>
</dbReference>
<protein>
    <submittedName>
        <fullName evidence="2">Sugar nucleotide-binding protein</fullName>
    </submittedName>
</protein>
<keyword evidence="3" id="KW-1185">Reference proteome</keyword>
<dbReference type="Gene3D" id="3.40.50.720">
    <property type="entry name" value="NAD(P)-binding Rossmann-like Domain"/>
    <property type="match status" value="1"/>
</dbReference>
<dbReference type="InterPro" id="IPR036291">
    <property type="entry name" value="NAD(P)-bd_dom_sf"/>
</dbReference>
<evidence type="ECO:0000259" key="1">
    <source>
        <dbReference type="Pfam" id="PF04321"/>
    </source>
</evidence>
<dbReference type="Pfam" id="PF04321">
    <property type="entry name" value="RmlD_sub_bind"/>
    <property type="match status" value="1"/>
</dbReference>
<dbReference type="SUPFAM" id="SSF51735">
    <property type="entry name" value="NAD(P)-binding Rossmann-fold domains"/>
    <property type="match status" value="1"/>
</dbReference>
<dbReference type="EMBL" id="CP119391">
    <property type="protein sequence ID" value="WNK20493.1"/>
    <property type="molecule type" value="Genomic_DNA"/>
</dbReference>
<reference evidence="2 3" key="1">
    <citation type="submission" date="2023-03" db="EMBL/GenBank/DDBJ databases">
        <title>Halomonas sp. nov., isolated from Korean tranditional fermented seafood 'Jeotgal'.</title>
        <authorList>
            <person name="Kim B."/>
            <person name="Shin N.-R."/>
        </authorList>
    </citation>
    <scope>NUCLEOTIDE SEQUENCE [LARGE SCALE GENOMIC DNA]</scope>
    <source>
        <strain evidence="2 3">SG2L-4</strain>
    </source>
</reference>
<name>A0ABY9Z034_9GAMM</name>
<organism evidence="2 3">
    <name type="scientific">Halomonas piscis</name>
    <dbReference type="NCBI Taxonomy" id="3031727"/>
    <lineage>
        <taxon>Bacteria</taxon>
        <taxon>Pseudomonadati</taxon>
        <taxon>Pseudomonadota</taxon>
        <taxon>Gammaproteobacteria</taxon>
        <taxon>Oceanospirillales</taxon>
        <taxon>Halomonadaceae</taxon>
        <taxon>Halomonas</taxon>
    </lineage>
</organism>
<dbReference type="RefSeq" id="WP_311884177.1">
    <property type="nucleotide sequence ID" value="NZ_CP119391.1"/>
</dbReference>
<dbReference type="Gene3D" id="3.90.25.10">
    <property type="entry name" value="UDP-galactose 4-epimerase, domain 1"/>
    <property type="match status" value="1"/>
</dbReference>
<proteinExistence type="predicted"/>
<feature type="domain" description="RmlD-like substrate binding" evidence="1">
    <location>
        <begin position="66"/>
        <end position="279"/>
    </location>
</feature>
<sequence>MKLLIVDAGHCLSLALAREAGRRSDTWLVIEAATRITPERLDEVAPDAVIVPPLSSPLSLAPAEVTAHANAVEACLDACLSRDVALVWCVSDQLYEDGHNEPIDEHLVPEPRDTSLRRLVQTGDRIRAEYHRHLIVRLGPLFALEGSHAWLGETIDSLVAGDNVRAAEDVIFCPTSADAVALALIGMLQQLGCGVSAWGAYHLAGIEPVSAFGFTSVVRTQLATHLDGRGETLTLGEVQALNHHHDAKLYRVLNCRRVLKVFGVHQKPWRLEVERMLEAWCLTRDNPAEGGEEGAS</sequence>
<gene>
    <name evidence="2" type="ORF">P1P91_02055</name>
</gene>
<accession>A0ABY9Z034</accession>
<evidence type="ECO:0000313" key="2">
    <source>
        <dbReference type="EMBL" id="WNK20493.1"/>
    </source>
</evidence>